<evidence type="ECO:0000313" key="3">
    <source>
        <dbReference type="Proteomes" id="UP001597097"/>
    </source>
</evidence>
<dbReference type="InterPro" id="IPR045935">
    <property type="entry name" value="DUF6355"/>
</dbReference>
<dbReference type="EMBL" id="JBHUCM010000029">
    <property type="protein sequence ID" value="MFD1541575.1"/>
    <property type="molecule type" value="Genomic_DNA"/>
</dbReference>
<evidence type="ECO:0000313" key="2">
    <source>
        <dbReference type="EMBL" id="MFD1541575.1"/>
    </source>
</evidence>
<keyword evidence="3" id="KW-1185">Reference proteome</keyword>
<sequence>MHCEPGRGRPVGPPSPSLRERGATVAIRVEVVFGDDYDRCIGPGRTSLGPRSLGGLTPGVTYAYYVGRTC</sequence>
<gene>
    <name evidence="2" type="ORF">ACFSJ0_31310</name>
</gene>
<accession>A0ABW4GG89</accession>
<feature type="region of interest" description="Disordered" evidence="1">
    <location>
        <begin position="1"/>
        <end position="21"/>
    </location>
</feature>
<organism evidence="2 3">
    <name type="scientific">Nonomuraea guangzhouensis</name>
    <dbReference type="NCBI Taxonomy" id="1291555"/>
    <lineage>
        <taxon>Bacteria</taxon>
        <taxon>Bacillati</taxon>
        <taxon>Actinomycetota</taxon>
        <taxon>Actinomycetes</taxon>
        <taxon>Streptosporangiales</taxon>
        <taxon>Streptosporangiaceae</taxon>
        <taxon>Nonomuraea</taxon>
    </lineage>
</organism>
<proteinExistence type="predicted"/>
<dbReference type="Pfam" id="PF19882">
    <property type="entry name" value="DUF6355"/>
    <property type="match status" value="1"/>
</dbReference>
<reference evidence="3" key="1">
    <citation type="journal article" date="2019" name="Int. J. Syst. Evol. Microbiol.">
        <title>The Global Catalogue of Microorganisms (GCM) 10K type strain sequencing project: providing services to taxonomists for standard genome sequencing and annotation.</title>
        <authorList>
            <consortium name="The Broad Institute Genomics Platform"/>
            <consortium name="The Broad Institute Genome Sequencing Center for Infectious Disease"/>
            <person name="Wu L."/>
            <person name="Ma J."/>
        </authorList>
    </citation>
    <scope>NUCLEOTIDE SEQUENCE [LARGE SCALE GENOMIC DNA]</scope>
    <source>
        <strain evidence="3">CGMCC 1.15399</strain>
    </source>
</reference>
<name>A0ABW4GG89_9ACTN</name>
<comment type="caution">
    <text evidence="2">The sequence shown here is derived from an EMBL/GenBank/DDBJ whole genome shotgun (WGS) entry which is preliminary data.</text>
</comment>
<protein>
    <submittedName>
        <fullName evidence="2">DUF6355 family natural product biosynthesis protein</fullName>
    </submittedName>
</protein>
<dbReference type="RefSeq" id="WP_372455038.1">
    <property type="nucleotide sequence ID" value="NZ_JAHKRM010000022.1"/>
</dbReference>
<dbReference type="Proteomes" id="UP001597097">
    <property type="component" value="Unassembled WGS sequence"/>
</dbReference>
<evidence type="ECO:0000256" key="1">
    <source>
        <dbReference type="SAM" id="MobiDB-lite"/>
    </source>
</evidence>